<gene>
    <name evidence="3" type="ORF">SAMN02745887_02837</name>
</gene>
<dbReference type="PANTHER" id="PTHR37461">
    <property type="entry name" value="ANTI-SIGMA-K FACTOR RSKA"/>
    <property type="match status" value="1"/>
</dbReference>
<dbReference type="Pfam" id="PF10099">
    <property type="entry name" value="RskA_C"/>
    <property type="match status" value="1"/>
</dbReference>
<keyword evidence="1" id="KW-0472">Membrane</keyword>
<sequence length="240" mass="25744">MIDLNDATQRSAAAAEYVLGTLPAEEQRQLREALHHDLALRAEVYDWQDKLLSLSRHAAPAEPSTALWPRIDRAVKAMVAATARPVAPSRAAWWQRLGLWQGLSGAALALSLLLGVLLVQRAGPDASGPRYLAVLQNPSTQATGWVVELQAGRPLRLVPVAGADVLPPGRALQFWTKPQGAAGPTSLGLVQPGQVLELPLARLPSVEAQQLFEITLEPETGSPLDRPTGPILYLGRTVPI</sequence>
<dbReference type="GO" id="GO:0005886">
    <property type="term" value="C:plasma membrane"/>
    <property type="evidence" value="ECO:0007669"/>
    <property type="project" value="InterPro"/>
</dbReference>
<dbReference type="GO" id="GO:0006417">
    <property type="term" value="P:regulation of translation"/>
    <property type="evidence" value="ECO:0007669"/>
    <property type="project" value="TreeGrafter"/>
</dbReference>
<reference evidence="3 4" key="1">
    <citation type="submission" date="2016-11" db="EMBL/GenBank/DDBJ databases">
        <authorList>
            <person name="Jaros S."/>
            <person name="Januszkiewicz K."/>
            <person name="Wedrychowicz H."/>
        </authorList>
    </citation>
    <scope>NUCLEOTIDE SEQUENCE [LARGE SCALE GENOMIC DNA]</scope>
    <source>
        <strain evidence="3 4">DSM 18899</strain>
    </source>
</reference>
<dbReference type="PANTHER" id="PTHR37461:SF1">
    <property type="entry name" value="ANTI-SIGMA-K FACTOR RSKA"/>
    <property type="match status" value="1"/>
</dbReference>
<dbReference type="OrthoDB" id="5298046at2"/>
<keyword evidence="4" id="KW-1185">Reference proteome</keyword>
<dbReference type="STRING" id="1121279.SAMN02745887_02837"/>
<evidence type="ECO:0000313" key="4">
    <source>
        <dbReference type="Proteomes" id="UP000186513"/>
    </source>
</evidence>
<dbReference type="InterPro" id="IPR051474">
    <property type="entry name" value="Anti-sigma-K/W_factor"/>
</dbReference>
<keyword evidence="1" id="KW-0812">Transmembrane</keyword>
<dbReference type="Proteomes" id="UP000186513">
    <property type="component" value="Unassembled WGS sequence"/>
</dbReference>
<evidence type="ECO:0000313" key="3">
    <source>
        <dbReference type="EMBL" id="SFZ78181.1"/>
    </source>
</evidence>
<feature type="domain" description="Anti-sigma K factor RskA C-terminal" evidence="2">
    <location>
        <begin position="106"/>
        <end position="231"/>
    </location>
</feature>
<dbReference type="AlphaFoldDB" id="A0A1K2HNA6"/>
<feature type="transmembrane region" description="Helical" evidence="1">
    <location>
        <begin position="99"/>
        <end position="119"/>
    </location>
</feature>
<protein>
    <submittedName>
        <fullName evidence="3">Anti-sigma-K factor RskA</fullName>
    </submittedName>
</protein>
<dbReference type="InterPro" id="IPR018764">
    <property type="entry name" value="RskA_C"/>
</dbReference>
<evidence type="ECO:0000259" key="2">
    <source>
        <dbReference type="Pfam" id="PF10099"/>
    </source>
</evidence>
<organism evidence="3 4">
    <name type="scientific">Chitinimonas taiwanensis DSM 18899</name>
    <dbReference type="NCBI Taxonomy" id="1121279"/>
    <lineage>
        <taxon>Bacteria</taxon>
        <taxon>Pseudomonadati</taxon>
        <taxon>Pseudomonadota</taxon>
        <taxon>Betaproteobacteria</taxon>
        <taxon>Neisseriales</taxon>
        <taxon>Chitinibacteraceae</taxon>
        <taxon>Chitinimonas</taxon>
    </lineage>
</organism>
<name>A0A1K2HNA6_9NEIS</name>
<dbReference type="GO" id="GO:0016989">
    <property type="term" value="F:sigma factor antagonist activity"/>
    <property type="evidence" value="ECO:0007669"/>
    <property type="project" value="TreeGrafter"/>
</dbReference>
<proteinExistence type="predicted"/>
<dbReference type="EMBL" id="FPKR01000011">
    <property type="protein sequence ID" value="SFZ78181.1"/>
    <property type="molecule type" value="Genomic_DNA"/>
</dbReference>
<accession>A0A1K2HNA6</accession>
<dbReference type="RefSeq" id="WP_072429331.1">
    <property type="nucleotide sequence ID" value="NZ_FPKR01000011.1"/>
</dbReference>
<evidence type="ECO:0000256" key="1">
    <source>
        <dbReference type="SAM" id="Phobius"/>
    </source>
</evidence>
<keyword evidence="1" id="KW-1133">Transmembrane helix</keyword>